<dbReference type="PROSITE" id="PS51892">
    <property type="entry name" value="SUBTILASE"/>
    <property type="match status" value="1"/>
</dbReference>
<reference evidence="10 11" key="1">
    <citation type="submission" date="2017-08" db="EMBL/GenBank/DDBJ databases">
        <title>Infants hospitalized years apart are colonized by the same room-sourced microbial strains.</title>
        <authorList>
            <person name="Brooks B."/>
            <person name="Olm M.R."/>
            <person name="Firek B.A."/>
            <person name="Baker R."/>
            <person name="Thomas B.C."/>
            <person name="Morowitz M.J."/>
            <person name="Banfield J.F."/>
        </authorList>
    </citation>
    <scope>NUCLEOTIDE SEQUENCE [LARGE SCALE GENOMIC DNA]</scope>
    <source>
        <strain evidence="10">S2_005_003_R2_42</strain>
    </source>
</reference>
<evidence type="ECO:0000256" key="2">
    <source>
        <dbReference type="ARBA" id="ARBA00022801"/>
    </source>
</evidence>
<feature type="active site" description="Charge relay system" evidence="4 5">
    <location>
        <position position="583"/>
    </location>
</feature>
<dbReference type="AlphaFoldDB" id="A0A2W5KQT3"/>
<feature type="domain" description="PA" evidence="8">
    <location>
        <begin position="426"/>
        <end position="495"/>
    </location>
</feature>
<feature type="domain" description="Subtilisin-like protease fibronectin type-III" evidence="9">
    <location>
        <begin position="668"/>
        <end position="735"/>
    </location>
</feature>
<comment type="similarity">
    <text evidence="5">Belongs to the peptidase S8 family.</text>
</comment>
<dbReference type="InterPro" id="IPR036852">
    <property type="entry name" value="Peptidase_S8/S53_dom_sf"/>
</dbReference>
<dbReference type="Gene3D" id="3.40.50.200">
    <property type="entry name" value="Peptidase S8/S53 domain"/>
    <property type="match status" value="1"/>
</dbReference>
<feature type="chain" id="PRO_5016142643" description="Peptidase S8" evidence="6">
    <location>
        <begin position="29"/>
        <end position="783"/>
    </location>
</feature>
<evidence type="ECO:0000256" key="3">
    <source>
        <dbReference type="ARBA" id="ARBA00022825"/>
    </source>
</evidence>
<dbReference type="PANTHER" id="PTHR10795">
    <property type="entry name" value="PROPROTEIN CONVERTASE SUBTILISIN/KEXIN"/>
    <property type="match status" value="1"/>
</dbReference>
<feature type="domain" description="Peptidase S8/S53" evidence="7">
    <location>
        <begin position="175"/>
        <end position="616"/>
    </location>
</feature>
<evidence type="ECO:0000259" key="8">
    <source>
        <dbReference type="Pfam" id="PF02225"/>
    </source>
</evidence>
<dbReference type="InterPro" id="IPR046450">
    <property type="entry name" value="PA_dom_sf"/>
</dbReference>
<protein>
    <recommendedName>
        <fullName evidence="12">Peptidase S8</fullName>
    </recommendedName>
</protein>
<evidence type="ECO:0000256" key="5">
    <source>
        <dbReference type="PROSITE-ProRule" id="PRU01240"/>
    </source>
</evidence>
<evidence type="ECO:0000313" key="10">
    <source>
        <dbReference type="EMBL" id="PZQ19431.1"/>
    </source>
</evidence>
<name>A0A2W5KQT3_9GAMM</name>
<keyword evidence="3 5" id="KW-0720">Serine protease</keyword>
<feature type="active site" description="Charge relay system" evidence="4 5">
    <location>
        <position position="238"/>
    </location>
</feature>
<dbReference type="InterPro" id="IPR041469">
    <property type="entry name" value="Subtilisin-like_FN3"/>
</dbReference>
<dbReference type="InterPro" id="IPR023828">
    <property type="entry name" value="Peptidase_S8_Ser-AS"/>
</dbReference>
<dbReference type="Pfam" id="PF02225">
    <property type="entry name" value="PA"/>
    <property type="match status" value="1"/>
</dbReference>
<dbReference type="GO" id="GO:0004252">
    <property type="term" value="F:serine-type endopeptidase activity"/>
    <property type="evidence" value="ECO:0007669"/>
    <property type="project" value="UniProtKB-UniRule"/>
</dbReference>
<dbReference type="SUPFAM" id="SSF52743">
    <property type="entry name" value="Subtilisin-like"/>
    <property type="match status" value="1"/>
</dbReference>
<dbReference type="PRINTS" id="PR00723">
    <property type="entry name" value="SUBTILISIN"/>
</dbReference>
<organism evidence="10 11">
    <name type="scientific">Rhodanobacter denitrificans</name>
    <dbReference type="NCBI Taxonomy" id="666685"/>
    <lineage>
        <taxon>Bacteria</taxon>
        <taxon>Pseudomonadati</taxon>
        <taxon>Pseudomonadota</taxon>
        <taxon>Gammaproteobacteria</taxon>
        <taxon>Lysobacterales</taxon>
        <taxon>Rhodanobacteraceae</taxon>
        <taxon>Rhodanobacter</taxon>
    </lineage>
</organism>
<evidence type="ECO:0000256" key="6">
    <source>
        <dbReference type="SAM" id="SignalP"/>
    </source>
</evidence>
<keyword evidence="2 5" id="KW-0378">Hydrolase</keyword>
<evidence type="ECO:0000313" key="11">
    <source>
        <dbReference type="Proteomes" id="UP000249046"/>
    </source>
</evidence>
<evidence type="ECO:0000256" key="4">
    <source>
        <dbReference type="PIRSR" id="PIRSR615500-1"/>
    </source>
</evidence>
<dbReference type="Pfam" id="PF00082">
    <property type="entry name" value="Peptidase_S8"/>
    <property type="match status" value="1"/>
</dbReference>
<keyword evidence="6" id="KW-0732">Signal</keyword>
<gene>
    <name evidence="10" type="ORF">DI564_01615</name>
</gene>
<dbReference type="InterPro" id="IPR015500">
    <property type="entry name" value="Peptidase_S8_subtilisin-rel"/>
</dbReference>
<evidence type="ECO:0000259" key="9">
    <source>
        <dbReference type="Pfam" id="PF17766"/>
    </source>
</evidence>
<dbReference type="Pfam" id="PF17766">
    <property type="entry name" value="fn3_6"/>
    <property type="match status" value="1"/>
</dbReference>
<feature type="active site" description="Charge relay system" evidence="4 5">
    <location>
        <position position="184"/>
    </location>
</feature>
<dbReference type="Gene3D" id="3.50.30.30">
    <property type="match status" value="1"/>
</dbReference>
<dbReference type="GO" id="GO:0006508">
    <property type="term" value="P:proteolysis"/>
    <property type="evidence" value="ECO:0007669"/>
    <property type="project" value="UniProtKB-KW"/>
</dbReference>
<dbReference type="InterPro" id="IPR003137">
    <property type="entry name" value="PA_domain"/>
</dbReference>
<proteinExistence type="inferred from homology"/>
<evidence type="ECO:0000259" key="7">
    <source>
        <dbReference type="Pfam" id="PF00082"/>
    </source>
</evidence>
<evidence type="ECO:0008006" key="12">
    <source>
        <dbReference type="Google" id="ProtNLM"/>
    </source>
</evidence>
<evidence type="ECO:0000256" key="1">
    <source>
        <dbReference type="ARBA" id="ARBA00022670"/>
    </source>
</evidence>
<sequence>MRQSIRCKPLAALMALHLGTLITSPALAQPAPDEVSDRKTYLIEFEEQGALQYDGGVGSLSATTPRASGAQMFDAQSAEVLAYVGYLENTTAMHTAAIGSALGRDLQVSHRYFYTHSGIAAELSDAEAAEVARVPGVRSVTTREPDEMSTYRTPPLIGAEAVWNLPAPGGIANRGAGIRIAVLDSGANSQHPSFADDASCGFSAANPKLIAVSCATATGPGGACDGADPEADPISSSHGVHVAGTAAGNTLIAASTTPAPTLPAPFTQMSGIAPCAGINSYKVCNEPDGRCANADSAAAINNAIAAVGTGVRVLNFSISGGTSPWSASDGDRRFLDAVNAGIFVAAAAGNTSATITDPVGRVNHRGPWVMSVANTYATERPLGGRFSVKAPDAIDGMQALPVLKGSSTPAGPAFTDRPLRIDPRNLAGCTNTGGFAAGYFDGAVAVVRRGANTPATEPCGFAEKITNAVNAGATAVLIVNNQYGALSMTTTGAPTTAPAYALADVVQADRLIARLRTAAAGAVTGSLEIETDLTDMLSPGSLRGPTPTPLADLTKPDVAAPGTLIYAAMRTEDGSYDYMSGTSMASPHVAGAAALLRVIHPTWTPMEVKSALQMTAIRPNGAWWDGDGVGNGRIDVARAERAGLVMDETYANFLAANPSGGTLDIKALNLPSMRNSACAPSCTFTRTVRSTLATASEWSVSFDSAADISATVTPAGFSLAPGASQALQITVSVDPRGRPLTAPNPPGFGAVMLTETGDLSPPLHLSVAVRAPRDSIFADGLDP</sequence>
<dbReference type="InterPro" id="IPR000209">
    <property type="entry name" value="Peptidase_S8/S53_dom"/>
</dbReference>
<accession>A0A2W5KQT3</accession>
<comment type="caution">
    <text evidence="10">The sequence shown here is derived from an EMBL/GenBank/DDBJ whole genome shotgun (WGS) entry which is preliminary data.</text>
</comment>
<dbReference type="InterPro" id="IPR045051">
    <property type="entry name" value="SBT"/>
</dbReference>
<keyword evidence="1 5" id="KW-0645">Protease</keyword>
<dbReference type="SUPFAM" id="SSF52025">
    <property type="entry name" value="PA domain"/>
    <property type="match status" value="1"/>
</dbReference>
<feature type="signal peptide" evidence="6">
    <location>
        <begin position="1"/>
        <end position="28"/>
    </location>
</feature>
<dbReference type="PROSITE" id="PS00138">
    <property type="entry name" value="SUBTILASE_SER"/>
    <property type="match status" value="1"/>
</dbReference>
<dbReference type="EMBL" id="QFPO01000002">
    <property type="protein sequence ID" value="PZQ19431.1"/>
    <property type="molecule type" value="Genomic_DNA"/>
</dbReference>
<dbReference type="Proteomes" id="UP000249046">
    <property type="component" value="Unassembled WGS sequence"/>
</dbReference>